<protein>
    <submittedName>
        <fullName evidence="1">Uncharacterized protein</fullName>
    </submittedName>
</protein>
<proteinExistence type="predicted"/>
<accession>A0A067RTM5</accession>
<organism evidence="1 2">
    <name type="scientific">Zootermopsis nevadensis</name>
    <name type="common">Dampwood termite</name>
    <dbReference type="NCBI Taxonomy" id="136037"/>
    <lineage>
        <taxon>Eukaryota</taxon>
        <taxon>Metazoa</taxon>
        <taxon>Ecdysozoa</taxon>
        <taxon>Arthropoda</taxon>
        <taxon>Hexapoda</taxon>
        <taxon>Insecta</taxon>
        <taxon>Pterygota</taxon>
        <taxon>Neoptera</taxon>
        <taxon>Polyneoptera</taxon>
        <taxon>Dictyoptera</taxon>
        <taxon>Blattodea</taxon>
        <taxon>Blattoidea</taxon>
        <taxon>Termitoidae</taxon>
        <taxon>Termopsidae</taxon>
        <taxon>Zootermopsis</taxon>
    </lineage>
</organism>
<dbReference type="AlphaFoldDB" id="A0A067RTM5"/>
<keyword evidence="2" id="KW-1185">Reference proteome</keyword>
<dbReference type="InParanoid" id="A0A067RTM5"/>
<reference evidence="1 2" key="1">
    <citation type="journal article" date="2014" name="Nat. Commun.">
        <title>Molecular traces of alternative social organization in a termite genome.</title>
        <authorList>
            <person name="Terrapon N."/>
            <person name="Li C."/>
            <person name="Robertson H.M."/>
            <person name="Ji L."/>
            <person name="Meng X."/>
            <person name="Booth W."/>
            <person name="Chen Z."/>
            <person name="Childers C.P."/>
            <person name="Glastad K.M."/>
            <person name="Gokhale K."/>
            <person name="Gowin J."/>
            <person name="Gronenberg W."/>
            <person name="Hermansen R.A."/>
            <person name="Hu H."/>
            <person name="Hunt B.G."/>
            <person name="Huylmans A.K."/>
            <person name="Khalil S.M."/>
            <person name="Mitchell R.D."/>
            <person name="Munoz-Torres M.C."/>
            <person name="Mustard J.A."/>
            <person name="Pan H."/>
            <person name="Reese J.T."/>
            <person name="Scharf M.E."/>
            <person name="Sun F."/>
            <person name="Vogel H."/>
            <person name="Xiao J."/>
            <person name="Yang W."/>
            <person name="Yang Z."/>
            <person name="Yang Z."/>
            <person name="Zhou J."/>
            <person name="Zhu J."/>
            <person name="Brent C.S."/>
            <person name="Elsik C.G."/>
            <person name="Goodisman M.A."/>
            <person name="Liberles D.A."/>
            <person name="Roe R.M."/>
            <person name="Vargo E.L."/>
            <person name="Vilcinskas A."/>
            <person name="Wang J."/>
            <person name="Bornberg-Bauer E."/>
            <person name="Korb J."/>
            <person name="Zhang G."/>
            <person name="Liebig J."/>
        </authorList>
    </citation>
    <scope>NUCLEOTIDE SEQUENCE [LARGE SCALE GENOMIC DNA]</scope>
    <source>
        <tissue evidence="1">Whole organism</tissue>
    </source>
</reference>
<evidence type="ECO:0000313" key="1">
    <source>
        <dbReference type="EMBL" id="KDR23194.1"/>
    </source>
</evidence>
<dbReference type="EMBL" id="KK852470">
    <property type="protein sequence ID" value="KDR23194.1"/>
    <property type="molecule type" value="Genomic_DNA"/>
</dbReference>
<gene>
    <name evidence="1" type="ORF">L798_07094</name>
</gene>
<dbReference type="Proteomes" id="UP000027135">
    <property type="component" value="Unassembled WGS sequence"/>
</dbReference>
<name>A0A067RTM5_ZOONE</name>
<evidence type="ECO:0000313" key="2">
    <source>
        <dbReference type="Proteomes" id="UP000027135"/>
    </source>
</evidence>
<sequence length="183" mass="20086">MFYLTEKDGVAAIWRDAPVLVFEPRTPDIPVAIEIPSDQSHHIRRRPLGLMEVPATAPAPSVVAVGVLVQDPGAEHRLYETEELLYVGLQEVRSQQVVTEVHSLVPAATNSTGRHMVRATPVSGQGGGRLHHRSTLASSIHVPYARVSFNFLAERAKEGIFFAKRSDTVTPSAVRRTQNKNGH</sequence>